<dbReference type="Proteomes" id="UP001500889">
    <property type="component" value="Chromosome A"/>
</dbReference>
<organism evidence="2 3">
    <name type="scientific">Drosophila madeirensis</name>
    <name type="common">Fruit fly</name>
    <dbReference type="NCBI Taxonomy" id="30013"/>
    <lineage>
        <taxon>Eukaryota</taxon>
        <taxon>Metazoa</taxon>
        <taxon>Ecdysozoa</taxon>
        <taxon>Arthropoda</taxon>
        <taxon>Hexapoda</taxon>
        <taxon>Insecta</taxon>
        <taxon>Pterygota</taxon>
        <taxon>Neoptera</taxon>
        <taxon>Endopterygota</taxon>
        <taxon>Diptera</taxon>
        <taxon>Brachycera</taxon>
        <taxon>Muscomorpha</taxon>
        <taxon>Ephydroidea</taxon>
        <taxon>Drosophilidae</taxon>
        <taxon>Drosophila</taxon>
        <taxon>Sophophora</taxon>
    </lineage>
</organism>
<name>A0AAU9G1A5_DROMD</name>
<gene>
    <name evidence="2" type="ORF">DMAD_01120</name>
</gene>
<feature type="region of interest" description="Disordered" evidence="1">
    <location>
        <begin position="107"/>
        <end position="131"/>
    </location>
</feature>
<evidence type="ECO:0000256" key="1">
    <source>
        <dbReference type="SAM" id="MobiDB-lite"/>
    </source>
</evidence>
<accession>A0AAU9G1A5</accession>
<evidence type="ECO:0000313" key="3">
    <source>
        <dbReference type="Proteomes" id="UP001500889"/>
    </source>
</evidence>
<reference evidence="2 3" key="1">
    <citation type="submission" date="2024-02" db="EMBL/GenBank/DDBJ databases">
        <title>A chromosome-level genome assembly of Drosophila madeirensis, a fruit fly species endemic to Madeira island.</title>
        <authorList>
            <person name="Tomihara K."/>
            <person name="Llopart A."/>
            <person name="Yamamoto D."/>
        </authorList>
    </citation>
    <scope>NUCLEOTIDE SEQUENCE [LARGE SCALE GENOMIC DNA]</scope>
    <source>
        <strain evidence="2 3">RF1</strain>
    </source>
</reference>
<keyword evidence="3" id="KW-1185">Reference proteome</keyword>
<sequence length="131" mass="15124">MYECTICGKTKESVNNPEYDFRRPSTSPEERTVVGSSDYCSKCQQLSFFVNLEDSDDENNDGKNAPDWVHQGFKQTLEGTSTFDSQHAFPSRPPEVPVLQKRHYMRQKKAPLTTPTRCEKQQHPELARRLL</sequence>
<dbReference type="EMBL" id="AP029266">
    <property type="protein sequence ID" value="BFG01355.1"/>
    <property type="molecule type" value="Genomic_DNA"/>
</dbReference>
<proteinExistence type="predicted"/>
<evidence type="ECO:0000313" key="2">
    <source>
        <dbReference type="EMBL" id="BFG01355.1"/>
    </source>
</evidence>
<protein>
    <submittedName>
        <fullName evidence="2">Uncharacterized protein</fullName>
    </submittedName>
</protein>
<dbReference type="AlphaFoldDB" id="A0AAU9G1A5"/>
<feature type="compositionally biased region" description="Basic and acidic residues" evidence="1">
    <location>
        <begin position="117"/>
        <end position="131"/>
    </location>
</feature>